<feature type="signal peptide" evidence="2">
    <location>
        <begin position="1"/>
        <end position="22"/>
    </location>
</feature>
<dbReference type="Pfam" id="PF00753">
    <property type="entry name" value="Lactamase_B"/>
    <property type="match status" value="1"/>
</dbReference>
<evidence type="ECO:0000259" key="3">
    <source>
        <dbReference type="SMART" id="SM00849"/>
    </source>
</evidence>
<dbReference type="EMBL" id="FMSV02000543">
    <property type="protein sequence ID" value="SEH08067.1"/>
    <property type="molecule type" value="Genomic_DNA"/>
</dbReference>
<dbReference type="SUPFAM" id="SSF56281">
    <property type="entry name" value="Metallo-hydrolase/oxidoreductase"/>
    <property type="match status" value="1"/>
</dbReference>
<dbReference type="PANTHER" id="PTHR42951:SF4">
    <property type="entry name" value="ACYL-COENZYME A THIOESTERASE MBLAC2"/>
    <property type="match status" value="1"/>
</dbReference>
<feature type="chain" id="PRO_5014854407" evidence="2">
    <location>
        <begin position="23"/>
        <end position="321"/>
    </location>
</feature>
<dbReference type="AlphaFoldDB" id="A0A1H6FDE6"/>
<dbReference type="Proteomes" id="UP000236724">
    <property type="component" value="Unassembled WGS sequence"/>
</dbReference>
<evidence type="ECO:0000313" key="5">
    <source>
        <dbReference type="Proteomes" id="UP000236724"/>
    </source>
</evidence>
<dbReference type="Gene3D" id="3.60.15.10">
    <property type="entry name" value="Ribonuclease Z/Hydroxyacylglutathione hydrolase-like"/>
    <property type="match status" value="1"/>
</dbReference>
<dbReference type="InterPro" id="IPR036866">
    <property type="entry name" value="RibonucZ/Hydroxyglut_hydro"/>
</dbReference>
<dbReference type="OrthoDB" id="9769598at2"/>
<feature type="domain" description="Metallo-beta-lactamase" evidence="3">
    <location>
        <begin position="58"/>
        <end position="246"/>
    </location>
</feature>
<comment type="similarity">
    <text evidence="1">Belongs to the metallo-beta-lactamase superfamily. Class-B beta-lactamase family.</text>
</comment>
<dbReference type="CDD" id="cd16282">
    <property type="entry name" value="metallo-hydrolase-like_MBL-fold"/>
    <property type="match status" value="1"/>
</dbReference>
<proteinExistence type="inferred from homology"/>
<reference evidence="4 5" key="1">
    <citation type="submission" date="2016-10" db="EMBL/GenBank/DDBJ databases">
        <authorList>
            <person name="de Groot N.N."/>
        </authorList>
    </citation>
    <scope>NUCLEOTIDE SEQUENCE [LARGE SCALE GENOMIC DNA]</scope>
    <source>
        <strain evidence="4">MBHS1</strain>
    </source>
</reference>
<keyword evidence="2" id="KW-0732">Signal</keyword>
<organism evidence="4 5">
    <name type="scientific">Candidatus Venteria ishoeyi</name>
    <dbReference type="NCBI Taxonomy" id="1899563"/>
    <lineage>
        <taxon>Bacteria</taxon>
        <taxon>Pseudomonadati</taxon>
        <taxon>Pseudomonadota</taxon>
        <taxon>Gammaproteobacteria</taxon>
        <taxon>Thiotrichales</taxon>
        <taxon>Thiotrichaceae</taxon>
        <taxon>Venteria</taxon>
    </lineage>
</organism>
<dbReference type="GO" id="GO:0016787">
    <property type="term" value="F:hydrolase activity"/>
    <property type="evidence" value="ECO:0007669"/>
    <property type="project" value="UniProtKB-KW"/>
</dbReference>
<keyword evidence="5" id="KW-1185">Reference proteome</keyword>
<gene>
    <name evidence="4" type="ORF">MBHS_03955</name>
</gene>
<evidence type="ECO:0000256" key="1">
    <source>
        <dbReference type="ARBA" id="ARBA00005250"/>
    </source>
</evidence>
<dbReference type="InterPro" id="IPR050855">
    <property type="entry name" value="NDM-1-like"/>
</dbReference>
<evidence type="ECO:0000313" key="4">
    <source>
        <dbReference type="EMBL" id="SEH08067.1"/>
    </source>
</evidence>
<evidence type="ECO:0000256" key="2">
    <source>
        <dbReference type="SAM" id="SignalP"/>
    </source>
</evidence>
<keyword evidence="4" id="KW-0378">Hydrolase</keyword>
<name>A0A1H6FDE6_9GAMM</name>
<protein>
    <submittedName>
        <fullName evidence="4">Putative metallo-hydrolase</fullName>
        <ecNumber evidence="4">3.-.-.-</ecNumber>
    </submittedName>
</protein>
<dbReference type="GO" id="GO:0017001">
    <property type="term" value="P:antibiotic catabolic process"/>
    <property type="evidence" value="ECO:0007669"/>
    <property type="project" value="UniProtKB-ARBA"/>
</dbReference>
<accession>A0A1H6FDE6</accession>
<dbReference type="EC" id="3.-.-.-" evidence="4"/>
<dbReference type="SMART" id="SM00849">
    <property type="entry name" value="Lactamase_B"/>
    <property type="match status" value="1"/>
</dbReference>
<dbReference type="PANTHER" id="PTHR42951">
    <property type="entry name" value="METALLO-BETA-LACTAMASE DOMAIN-CONTAINING"/>
    <property type="match status" value="1"/>
</dbReference>
<sequence length="321" mass="36101">MNRYNTTAIITCMIFMPLFAYAWDLGETGTYHFEAINQQVYVMHGPLEEPNKKNQGFMNNPAIIVSKTGIIVIDPGSSHLVGKQVLAEIKKVSSLPVVAVFNTHIHGDHWLANQALREAYPEANIYAHPKMIEQANGEQGIIWLESMERMTEGLSRGTQVIAPDHAVIQDNIITVAGAHFRIHAMIPTHTDTDIMIEHVETKTLFLGDNCFYQRLGRFDTTASIHGNIAALEYANKLKMAYYVPGHGQSGSAESAMLPFLHYLQKLKQVVKAGFEADLSDYEIKAKSAQQFDAWRNWSGFDVNFGRHINKMYLEIESLEGF</sequence>
<dbReference type="InterPro" id="IPR001279">
    <property type="entry name" value="Metallo-B-lactamas"/>
</dbReference>